<gene>
    <name evidence="3" type="ORF">ACJIZ3_018415</name>
</gene>
<dbReference type="EMBL" id="JBJXBP010000005">
    <property type="protein sequence ID" value="KAL3829613.1"/>
    <property type="molecule type" value="Genomic_DNA"/>
</dbReference>
<dbReference type="Proteomes" id="UP001634393">
    <property type="component" value="Unassembled WGS sequence"/>
</dbReference>
<reference evidence="3 4" key="1">
    <citation type="submission" date="2024-12" db="EMBL/GenBank/DDBJ databases">
        <title>The unique morphological basis and parallel evolutionary history of personate flowers in Penstemon.</title>
        <authorList>
            <person name="Depatie T.H."/>
            <person name="Wessinger C.A."/>
        </authorList>
    </citation>
    <scope>NUCLEOTIDE SEQUENCE [LARGE SCALE GENOMIC DNA]</scope>
    <source>
        <strain evidence="3">WTNN_2</strain>
        <tissue evidence="3">Leaf</tissue>
    </source>
</reference>
<feature type="signal peptide" evidence="1">
    <location>
        <begin position="1"/>
        <end position="22"/>
    </location>
</feature>
<feature type="chain" id="PRO_5044881662" description="LysM domain-containing protein" evidence="1">
    <location>
        <begin position="23"/>
        <end position="102"/>
    </location>
</feature>
<protein>
    <recommendedName>
        <fullName evidence="2">LysM domain-containing protein</fullName>
    </recommendedName>
</protein>
<sequence length="102" mass="11971">MNYLTCIFVVVLLVKLSSFGKAYVLFENLHNLQSNYYSREECDEIYRVKEGETLHSISDKCNDPFILENNPHVQQHDDVSPGFVIKITRGTNIPRKLFSYYY</sequence>
<dbReference type="CDD" id="cd00118">
    <property type="entry name" value="LysM"/>
    <property type="match status" value="1"/>
</dbReference>
<keyword evidence="1" id="KW-0732">Signal</keyword>
<dbReference type="InterPro" id="IPR018392">
    <property type="entry name" value="LysM"/>
</dbReference>
<dbReference type="PANTHER" id="PTHR33648:SF15">
    <property type="entry name" value="OS04G0572800 PROTEIN"/>
    <property type="match status" value="1"/>
</dbReference>
<dbReference type="PANTHER" id="PTHR33648">
    <property type="entry name" value="EMBRYO SAC 1"/>
    <property type="match status" value="1"/>
</dbReference>
<evidence type="ECO:0000313" key="3">
    <source>
        <dbReference type="EMBL" id="KAL3829613.1"/>
    </source>
</evidence>
<proteinExistence type="predicted"/>
<dbReference type="Pfam" id="PF01476">
    <property type="entry name" value="LysM"/>
    <property type="match status" value="1"/>
</dbReference>
<accession>A0ABD3SYW5</accession>
<dbReference type="Gene3D" id="3.10.350.10">
    <property type="entry name" value="LysM domain"/>
    <property type="match status" value="1"/>
</dbReference>
<comment type="caution">
    <text evidence="3">The sequence shown here is derived from an EMBL/GenBank/DDBJ whole genome shotgun (WGS) entry which is preliminary data.</text>
</comment>
<dbReference type="InterPro" id="IPR036779">
    <property type="entry name" value="LysM_dom_sf"/>
</dbReference>
<evidence type="ECO:0000259" key="2">
    <source>
        <dbReference type="Pfam" id="PF01476"/>
    </source>
</evidence>
<keyword evidence="4" id="KW-1185">Reference proteome</keyword>
<organism evidence="3 4">
    <name type="scientific">Penstemon smallii</name>
    <dbReference type="NCBI Taxonomy" id="265156"/>
    <lineage>
        <taxon>Eukaryota</taxon>
        <taxon>Viridiplantae</taxon>
        <taxon>Streptophyta</taxon>
        <taxon>Embryophyta</taxon>
        <taxon>Tracheophyta</taxon>
        <taxon>Spermatophyta</taxon>
        <taxon>Magnoliopsida</taxon>
        <taxon>eudicotyledons</taxon>
        <taxon>Gunneridae</taxon>
        <taxon>Pentapetalae</taxon>
        <taxon>asterids</taxon>
        <taxon>lamiids</taxon>
        <taxon>Lamiales</taxon>
        <taxon>Plantaginaceae</taxon>
        <taxon>Cheloneae</taxon>
        <taxon>Penstemon</taxon>
    </lineage>
</organism>
<feature type="domain" description="LysM" evidence="2">
    <location>
        <begin position="46"/>
        <end position="88"/>
    </location>
</feature>
<evidence type="ECO:0000313" key="4">
    <source>
        <dbReference type="Proteomes" id="UP001634393"/>
    </source>
</evidence>
<name>A0ABD3SYW5_9LAMI</name>
<evidence type="ECO:0000256" key="1">
    <source>
        <dbReference type="SAM" id="SignalP"/>
    </source>
</evidence>
<dbReference type="AlphaFoldDB" id="A0ABD3SYW5"/>